<evidence type="ECO:0000313" key="7">
    <source>
        <dbReference type="Proteomes" id="UP001597294"/>
    </source>
</evidence>
<dbReference type="SUPFAM" id="SSF55781">
    <property type="entry name" value="GAF domain-like"/>
    <property type="match status" value="1"/>
</dbReference>
<keyword evidence="2" id="KW-0238">DNA-binding</keyword>
<dbReference type="InterPro" id="IPR014757">
    <property type="entry name" value="Tscrpt_reg_IclR_C"/>
</dbReference>
<dbReference type="InterPro" id="IPR029016">
    <property type="entry name" value="GAF-like_dom_sf"/>
</dbReference>
<evidence type="ECO:0000259" key="5">
    <source>
        <dbReference type="PROSITE" id="PS51078"/>
    </source>
</evidence>
<dbReference type="Gene3D" id="1.10.10.10">
    <property type="entry name" value="Winged helix-like DNA-binding domain superfamily/Winged helix DNA-binding domain"/>
    <property type="match status" value="1"/>
</dbReference>
<protein>
    <submittedName>
        <fullName evidence="6">IclR family transcriptional regulator</fullName>
    </submittedName>
</protein>
<comment type="caution">
    <text evidence="6">The sequence shown here is derived from an EMBL/GenBank/DDBJ whole genome shotgun (WGS) entry which is preliminary data.</text>
</comment>
<dbReference type="InterPro" id="IPR036390">
    <property type="entry name" value="WH_DNA-bd_sf"/>
</dbReference>
<evidence type="ECO:0000256" key="2">
    <source>
        <dbReference type="ARBA" id="ARBA00023125"/>
    </source>
</evidence>
<name>A0ABW5BKN5_9PROT</name>
<keyword evidence="3" id="KW-0804">Transcription</keyword>
<sequence>MAAEIKGTNQRARGLERAFDILDLLRRQNRSMRPNEIATQMGAPRSSVYELVRLLLEMKVLENSGNDGQVFLGSRLYFLGRAYNNKVSFYESAERLLGQIVNETSETAQFCKLEGSKYTVALMKEGNRPFRISSNVGELVPIPSTASGRLLLGHLNDQEIMDFLDDDDFNLPNGERLHPNLFIKEVRQASKDGHFTFDSIVDNYTHCFAVPVFNKNHKCIATLCLVTPRDDGHSNKEMYLNSLKKAASELVLHLEAAPMPDFI</sequence>
<dbReference type="Proteomes" id="UP001597294">
    <property type="component" value="Unassembled WGS sequence"/>
</dbReference>
<reference evidence="7" key="1">
    <citation type="journal article" date="2019" name="Int. J. Syst. Evol. Microbiol.">
        <title>The Global Catalogue of Microorganisms (GCM) 10K type strain sequencing project: providing services to taxonomists for standard genome sequencing and annotation.</title>
        <authorList>
            <consortium name="The Broad Institute Genomics Platform"/>
            <consortium name="The Broad Institute Genome Sequencing Center for Infectious Disease"/>
            <person name="Wu L."/>
            <person name="Ma J."/>
        </authorList>
    </citation>
    <scope>NUCLEOTIDE SEQUENCE [LARGE SCALE GENOMIC DNA]</scope>
    <source>
        <strain evidence="7">CGMCC 4.7192</strain>
    </source>
</reference>
<organism evidence="6 7">
    <name type="scientific">Kiloniella antarctica</name>
    <dbReference type="NCBI Taxonomy" id="1550907"/>
    <lineage>
        <taxon>Bacteria</taxon>
        <taxon>Pseudomonadati</taxon>
        <taxon>Pseudomonadota</taxon>
        <taxon>Alphaproteobacteria</taxon>
        <taxon>Rhodospirillales</taxon>
        <taxon>Kiloniellaceae</taxon>
        <taxon>Kiloniella</taxon>
    </lineage>
</organism>
<dbReference type="InterPro" id="IPR005471">
    <property type="entry name" value="Tscrpt_reg_IclR_N"/>
</dbReference>
<keyword evidence="7" id="KW-1185">Reference proteome</keyword>
<dbReference type="SMART" id="SM00346">
    <property type="entry name" value="HTH_ICLR"/>
    <property type="match status" value="1"/>
</dbReference>
<dbReference type="PANTHER" id="PTHR30136:SF35">
    <property type="entry name" value="HTH-TYPE TRANSCRIPTIONAL REGULATOR RV1719"/>
    <property type="match status" value="1"/>
</dbReference>
<dbReference type="PANTHER" id="PTHR30136">
    <property type="entry name" value="HELIX-TURN-HELIX TRANSCRIPTIONAL REGULATOR, ICLR FAMILY"/>
    <property type="match status" value="1"/>
</dbReference>
<dbReference type="EMBL" id="JBHUII010000007">
    <property type="protein sequence ID" value="MFD2206723.1"/>
    <property type="molecule type" value="Genomic_DNA"/>
</dbReference>
<keyword evidence="1" id="KW-0805">Transcription regulation</keyword>
<feature type="domain" description="IclR-ED" evidence="5">
    <location>
        <begin position="75"/>
        <end position="256"/>
    </location>
</feature>
<dbReference type="Gene3D" id="3.30.450.40">
    <property type="match status" value="1"/>
</dbReference>
<dbReference type="PROSITE" id="PS51078">
    <property type="entry name" value="ICLR_ED"/>
    <property type="match status" value="1"/>
</dbReference>
<dbReference type="RefSeq" id="WP_380252635.1">
    <property type="nucleotide sequence ID" value="NZ_JBHUII010000007.1"/>
</dbReference>
<dbReference type="Pfam" id="PF09339">
    <property type="entry name" value="HTH_IclR"/>
    <property type="match status" value="1"/>
</dbReference>
<gene>
    <name evidence="6" type="ORF">ACFSKO_13915</name>
</gene>
<accession>A0ABW5BKN5</accession>
<dbReference type="InterPro" id="IPR050707">
    <property type="entry name" value="HTH_MetabolicPath_Reg"/>
</dbReference>
<evidence type="ECO:0000259" key="4">
    <source>
        <dbReference type="PROSITE" id="PS51077"/>
    </source>
</evidence>
<dbReference type="SUPFAM" id="SSF46785">
    <property type="entry name" value="Winged helix' DNA-binding domain"/>
    <property type="match status" value="1"/>
</dbReference>
<evidence type="ECO:0000313" key="6">
    <source>
        <dbReference type="EMBL" id="MFD2206723.1"/>
    </source>
</evidence>
<dbReference type="Pfam" id="PF01614">
    <property type="entry name" value="IclR_C"/>
    <property type="match status" value="1"/>
</dbReference>
<evidence type="ECO:0000256" key="1">
    <source>
        <dbReference type="ARBA" id="ARBA00023015"/>
    </source>
</evidence>
<dbReference type="InterPro" id="IPR036388">
    <property type="entry name" value="WH-like_DNA-bd_sf"/>
</dbReference>
<dbReference type="PROSITE" id="PS51077">
    <property type="entry name" value="HTH_ICLR"/>
    <property type="match status" value="1"/>
</dbReference>
<proteinExistence type="predicted"/>
<feature type="domain" description="HTH iclR-type" evidence="4">
    <location>
        <begin position="12"/>
        <end position="74"/>
    </location>
</feature>
<evidence type="ECO:0000256" key="3">
    <source>
        <dbReference type="ARBA" id="ARBA00023163"/>
    </source>
</evidence>